<keyword evidence="2" id="KW-1185">Reference proteome</keyword>
<evidence type="ECO:0000313" key="2">
    <source>
        <dbReference type="Proteomes" id="UP001432027"/>
    </source>
</evidence>
<dbReference type="EMBL" id="BTSX01000001">
    <property type="protein sequence ID" value="GMS80969.1"/>
    <property type="molecule type" value="Genomic_DNA"/>
</dbReference>
<evidence type="ECO:0000313" key="1">
    <source>
        <dbReference type="EMBL" id="GMS80969.1"/>
    </source>
</evidence>
<comment type="caution">
    <text evidence="1">The sequence shown here is derived from an EMBL/GenBank/DDBJ whole genome shotgun (WGS) entry which is preliminary data.</text>
</comment>
<sequence>RFRHPIARTTLDGWSSKIIGRRDVEICVILEEAATGETTLRQRSIWRKCDLRACRAEFADMESNLEDIKLVLSNCFALFAPEVFEMHAFGSIGNRPSSRQETRSLSQTERLLAKPSLRISICP</sequence>
<dbReference type="Proteomes" id="UP001432027">
    <property type="component" value="Unassembled WGS sequence"/>
</dbReference>
<protein>
    <submittedName>
        <fullName evidence="1">Uncharacterized protein</fullName>
    </submittedName>
</protein>
<organism evidence="1 2">
    <name type="scientific">Pristionchus entomophagus</name>
    <dbReference type="NCBI Taxonomy" id="358040"/>
    <lineage>
        <taxon>Eukaryota</taxon>
        <taxon>Metazoa</taxon>
        <taxon>Ecdysozoa</taxon>
        <taxon>Nematoda</taxon>
        <taxon>Chromadorea</taxon>
        <taxon>Rhabditida</taxon>
        <taxon>Rhabditina</taxon>
        <taxon>Diplogasteromorpha</taxon>
        <taxon>Diplogasteroidea</taxon>
        <taxon>Neodiplogasteridae</taxon>
        <taxon>Pristionchus</taxon>
    </lineage>
</organism>
<name>A0AAV5SHT4_9BILA</name>
<accession>A0AAV5SHT4</accession>
<proteinExistence type="predicted"/>
<feature type="non-terminal residue" evidence="1">
    <location>
        <position position="123"/>
    </location>
</feature>
<dbReference type="AlphaFoldDB" id="A0AAV5SHT4"/>
<gene>
    <name evidence="1" type="ORF">PENTCL1PPCAC_3144</name>
</gene>
<feature type="non-terminal residue" evidence="1">
    <location>
        <position position="1"/>
    </location>
</feature>
<reference evidence="1" key="1">
    <citation type="submission" date="2023-10" db="EMBL/GenBank/DDBJ databases">
        <title>Genome assembly of Pristionchus species.</title>
        <authorList>
            <person name="Yoshida K."/>
            <person name="Sommer R.J."/>
        </authorList>
    </citation>
    <scope>NUCLEOTIDE SEQUENCE</scope>
    <source>
        <strain evidence="1">RS0144</strain>
    </source>
</reference>